<accession>A0A3M7T8H9</accession>
<feature type="transmembrane region" description="Helical" evidence="5">
    <location>
        <begin position="151"/>
        <end position="172"/>
    </location>
</feature>
<feature type="transmembrane region" description="Helical" evidence="5">
    <location>
        <begin position="123"/>
        <end position="142"/>
    </location>
</feature>
<feature type="transmembrane region" description="Helical" evidence="5">
    <location>
        <begin position="67"/>
        <end position="86"/>
    </location>
</feature>
<gene>
    <name evidence="6" type="ORF">BpHYR1_027210</name>
</gene>
<comment type="subcellular location">
    <subcellularLocation>
        <location evidence="1">Membrane</location>
        <topology evidence="1">Multi-pass membrane protein</topology>
    </subcellularLocation>
</comment>
<evidence type="ECO:0000313" key="7">
    <source>
        <dbReference type="Proteomes" id="UP000276133"/>
    </source>
</evidence>
<sequence>MYNQDPYSQANADYIGELSSFSDVKIRHAFIRKTYSIVSLQVLITVAITALIVFAEPVRGFFYSNAWILWLAMIGTFVIMIVLACCESVNRKFPLNMILLMVFTLLESLLVGCISAQYETDTIFIALAITAVVVVGLTVFAFQTKIDFTGFGVYLFVFGLVLMVFGIISLIWRSEVLNILYAAFGAGLFSLYLVFDTQLMLGGKHKYSISPEDYIMAALNIYVDIINLFLLILRLVSAAKD</sequence>
<dbReference type="PANTHER" id="PTHR23291">
    <property type="entry name" value="BAX INHIBITOR-RELATED"/>
    <property type="match status" value="1"/>
</dbReference>
<dbReference type="EMBL" id="REGN01000143">
    <property type="protein sequence ID" value="RNA44168.1"/>
    <property type="molecule type" value="Genomic_DNA"/>
</dbReference>
<protein>
    <submittedName>
        <fullName evidence="6">Lifeguard 1-like</fullName>
    </submittedName>
</protein>
<evidence type="ECO:0000256" key="1">
    <source>
        <dbReference type="ARBA" id="ARBA00004141"/>
    </source>
</evidence>
<comment type="similarity">
    <text evidence="5">Belongs to the BI1 family.</text>
</comment>
<evidence type="ECO:0000313" key="6">
    <source>
        <dbReference type="EMBL" id="RNA44168.1"/>
    </source>
</evidence>
<keyword evidence="4 5" id="KW-0472">Membrane</keyword>
<dbReference type="Pfam" id="PF01027">
    <property type="entry name" value="Bax1-I"/>
    <property type="match status" value="1"/>
</dbReference>
<evidence type="ECO:0000256" key="3">
    <source>
        <dbReference type="ARBA" id="ARBA00022989"/>
    </source>
</evidence>
<evidence type="ECO:0000256" key="2">
    <source>
        <dbReference type="ARBA" id="ARBA00022692"/>
    </source>
</evidence>
<comment type="caution">
    <text evidence="6">The sequence shown here is derived from an EMBL/GenBank/DDBJ whole genome shotgun (WGS) entry which is preliminary data.</text>
</comment>
<organism evidence="6 7">
    <name type="scientific">Brachionus plicatilis</name>
    <name type="common">Marine rotifer</name>
    <name type="synonym">Brachionus muelleri</name>
    <dbReference type="NCBI Taxonomy" id="10195"/>
    <lineage>
        <taxon>Eukaryota</taxon>
        <taxon>Metazoa</taxon>
        <taxon>Spiralia</taxon>
        <taxon>Gnathifera</taxon>
        <taxon>Rotifera</taxon>
        <taxon>Eurotatoria</taxon>
        <taxon>Monogononta</taxon>
        <taxon>Pseudotrocha</taxon>
        <taxon>Ploima</taxon>
        <taxon>Brachionidae</taxon>
        <taxon>Brachionus</taxon>
    </lineage>
</organism>
<dbReference type="InterPro" id="IPR006214">
    <property type="entry name" value="Bax_inhibitor_1-related"/>
</dbReference>
<keyword evidence="7" id="KW-1185">Reference proteome</keyword>
<evidence type="ECO:0000256" key="5">
    <source>
        <dbReference type="RuleBase" id="RU004379"/>
    </source>
</evidence>
<dbReference type="CDD" id="cd10428">
    <property type="entry name" value="LFG_like"/>
    <property type="match status" value="1"/>
</dbReference>
<keyword evidence="2 5" id="KW-0812">Transmembrane</keyword>
<proteinExistence type="inferred from homology"/>
<feature type="transmembrane region" description="Helical" evidence="5">
    <location>
        <begin position="215"/>
        <end position="236"/>
    </location>
</feature>
<name>A0A3M7T8H9_BRAPC</name>
<dbReference type="OrthoDB" id="7933078at2759"/>
<dbReference type="PANTHER" id="PTHR23291:SF47">
    <property type="entry name" value="TRANSMEMBRANE BAX INHIBITOR MOTIF CONTAINING 7"/>
    <property type="match status" value="1"/>
</dbReference>
<keyword evidence="3 5" id="KW-1133">Transmembrane helix</keyword>
<feature type="transmembrane region" description="Helical" evidence="5">
    <location>
        <begin position="178"/>
        <end position="195"/>
    </location>
</feature>
<reference evidence="6 7" key="1">
    <citation type="journal article" date="2018" name="Sci. Rep.">
        <title>Genomic signatures of local adaptation to the degree of environmental predictability in rotifers.</title>
        <authorList>
            <person name="Franch-Gras L."/>
            <person name="Hahn C."/>
            <person name="Garcia-Roger E.M."/>
            <person name="Carmona M.J."/>
            <person name="Serra M."/>
            <person name="Gomez A."/>
        </authorList>
    </citation>
    <scope>NUCLEOTIDE SEQUENCE [LARGE SCALE GENOMIC DNA]</scope>
    <source>
        <strain evidence="6">HYR1</strain>
    </source>
</reference>
<dbReference type="Proteomes" id="UP000276133">
    <property type="component" value="Unassembled WGS sequence"/>
</dbReference>
<feature type="transmembrane region" description="Helical" evidence="5">
    <location>
        <begin position="35"/>
        <end position="55"/>
    </location>
</feature>
<dbReference type="AlphaFoldDB" id="A0A3M7T8H9"/>
<dbReference type="GO" id="GO:0016020">
    <property type="term" value="C:membrane"/>
    <property type="evidence" value="ECO:0007669"/>
    <property type="project" value="UniProtKB-SubCell"/>
</dbReference>
<evidence type="ECO:0000256" key="4">
    <source>
        <dbReference type="ARBA" id="ARBA00023136"/>
    </source>
</evidence>
<feature type="transmembrane region" description="Helical" evidence="5">
    <location>
        <begin position="98"/>
        <end position="117"/>
    </location>
</feature>